<evidence type="ECO:0000313" key="2">
    <source>
        <dbReference type="Proteomes" id="UP000195514"/>
    </source>
</evidence>
<gene>
    <name evidence="1" type="ORF">CFX1CAM_0659</name>
</gene>
<keyword evidence="2" id="KW-1185">Reference proteome</keyword>
<reference evidence="2" key="1">
    <citation type="submission" date="2017-05" db="EMBL/GenBank/DDBJ databases">
        <authorList>
            <person name="Kirkegaard R."/>
            <person name="Mcilroy J S."/>
        </authorList>
    </citation>
    <scope>NUCLEOTIDE SEQUENCE [LARGE SCALE GENOMIC DNA]</scope>
</reference>
<dbReference type="EMBL" id="LT859958">
    <property type="protein sequence ID" value="SMX53724.1"/>
    <property type="molecule type" value="Genomic_DNA"/>
</dbReference>
<dbReference type="Proteomes" id="UP000195514">
    <property type="component" value="Chromosome I"/>
</dbReference>
<dbReference type="AlphaFoldDB" id="A0A1Y6K259"/>
<name>A0A1Y6K259_9CHLR</name>
<evidence type="ECO:0000313" key="1">
    <source>
        <dbReference type="EMBL" id="SMX53724.1"/>
    </source>
</evidence>
<proteinExistence type="predicted"/>
<organism evidence="1 2">
    <name type="scientific">Candidatus Brevifilum fermentans</name>
    <dbReference type="NCBI Taxonomy" id="1986204"/>
    <lineage>
        <taxon>Bacteria</taxon>
        <taxon>Bacillati</taxon>
        <taxon>Chloroflexota</taxon>
        <taxon>Anaerolineae</taxon>
        <taxon>Anaerolineales</taxon>
        <taxon>Anaerolineaceae</taxon>
        <taxon>Candidatus Brevifilum</taxon>
    </lineage>
</organism>
<accession>A0A1Y6K259</accession>
<sequence>MTLYGSVAARTVKPGYQDIRFAEWALLWHFLHVNLLILPKDLAVCLYLML</sequence>
<dbReference type="KEGG" id="abat:CFX1CAM_0659"/>
<protein>
    <submittedName>
        <fullName evidence="1">Uncharacterized protein</fullName>
    </submittedName>
</protein>